<dbReference type="Gene3D" id="3.10.620.30">
    <property type="match status" value="1"/>
</dbReference>
<evidence type="ECO:0000256" key="1">
    <source>
        <dbReference type="SAM" id="SignalP"/>
    </source>
</evidence>
<dbReference type="Pfam" id="PF01841">
    <property type="entry name" value="Transglut_core"/>
    <property type="match status" value="1"/>
</dbReference>
<feature type="signal peptide" evidence="1">
    <location>
        <begin position="1"/>
        <end position="22"/>
    </location>
</feature>
<dbReference type="Proteomes" id="UP000886005">
    <property type="component" value="Unassembled WGS sequence"/>
</dbReference>
<evidence type="ECO:0000259" key="2">
    <source>
        <dbReference type="Pfam" id="PF01841"/>
    </source>
</evidence>
<reference evidence="4" key="1">
    <citation type="journal article" date="2020" name="mSystems">
        <title>Genome- and Community-Level Interaction Insights into Carbon Utilization and Element Cycling Functions of Hydrothermarchaeota in Hydrothermal Sediment.</title>
        <authorList>
            <person name="Zhou Z."/>
            <person name="Liu Y."/>
            <person name="Xu W."/>
            <person name="Pan J."/>
            <person name="Luo Z.H."/>
            <person name="Li M."/>
        </authorList>
    </citation>
    <scope>NUCLEOTIDE SEQUENCE [LARGE SCALE GENOMIC DNA]</scope>
    <source>
        <strain evidence="4">HyVt-456</strain>
    </source>
</reference>
<proteinExistence type="predicted"/>
<organism evidence="4">
    <name type="scientific">Caldithrix abyssi</name>
    <dbReference type="NCBI Taxonomy" id="187145"/>
    <lineage>
        <taxon>Bacteria</taxon>
        <taxon>Pseudomonadati</taxon>
        <taxon>Calditrichota</taxon>
        <taxon>Calditrichia</taxon>
        <taxon>Calditrichales</taxon>
        <taxon>Calditrichaceae</taxon>
        <taxon>Caldithrix</taxon>
    </lineage>
</organism>
<dbReference type="Gene3D" id="2.60.40.3140">
    <property type="match status" value="1"/>
</dbReference>
<dbReference type="Pfam" id="PF12969">
    <property type="entry name" value="DUF3857"/>
    <property type="match status" value="1"/>
</dbReference>
<evidence type="ECO:0000313" key="4">
    <source>
        <dbReference type="EMBL" id="HED11625.1"/>
    </source>
</evidence>
<protein>
    <submittedName>
        <fullName evidence="4">DUF3857 domain-containing protein</fullName>
    </submittedName>
</protein>
<feature type="domain" description="DUF3857" evidence="3">
    <location>
        <begin position="101"/>
        <end position="242"/>
    </location>
</feature>
<dbReference type="Gene3D" id="2.60.120.1130">
    <property type="match status" value="1"/>
</dbReference>
<dbReference type="AlphaFoldDB" id="A0A7V1PVL1"/>
<dbReference type="InterPro" id="IPR002931">
    <property type="entry name" value="Transglutaminase-like"/>
</dbReference>
<feature type="domain" description="Transglutaminase-like" evidence="2">
    <location>
        <begin position="293"/>
        <end position="376"/>
    </location>
</feature>
<dbReference type="EMBL" id="DRLD01000371">
    <property type="protein sequence ID" value="HED11625.1"/>
    <property type="molecule type" value="Genomic_DNA"/>
</dbReference>
<evidence type="ECO:0000259" key="3">
    <source>
        <dbReference type="Pfam" id="PF12969"/>
    </source>
</evidence>
<dbReference type="PROSITE" id="PS51257">
    <property type="entry name" value="PROKAR_LIPOPROTEIN"/>
    <property type="match status" value="1"/>
</dbReference>
<sequence length="659" mass="75341">MSLTLLKNSMAVLLLGLLFSCAQQTLSTSEMLKIAGREKLPTQKDYPQAGGVFLYQKMDTRLVFDKQWRAGGEERYHQALLYFDDRADAFLNPTFTLGFKERLVDFSARIIKPNGETVALTEKNIRSLDDPERPETYNGTRRYGFTFADVTPGSILEYRYKIKRFRRPFFNQVWRIQETLPKLYSSYSIEFPAKFISKKRGWTFTPVNIRLGDAVIKRHTRKNDRMEFKTLSYNWELRDIPALRLEPAMPPYDEAAQYLRIDYKLSDWNKLSGRYWEMLKPFFPPAGNASLKKLAMEAAGDAETSLQKIENILSFLRNRYRYIGEEMDGYLLPPRDVAELLKQSSVNSRDMTVLTVNLLRALGLEARPALVKTADRGRRTETVQAFDFNRMITLTRDDKGRAIWLDPACAVCPPGEVSPALEGTRPLVFLDNGKSSLEKIPPSRARQNRITREASLNADGDGNVAGTVTLLFRGNCNLRLRNILAEAGAGEREKVIRGLLRDDLPGARLEEINSGEPHRAADSLRISFKLTFKANTESDGQFILPASLFKNRPQLKTFAAGDRRHPLFFPSPFSVKDILKVGYDRRQFEIGDRPRGLSGRQPFGRVRSRLDFGDEGAVSYSIDYDISKRRIDASDYEDFRGLLKNLDSIQNMRLVLKKK</sequence>
<feature type="chain" id="PRO_5031478645" evidence="1">
    <location>
        <begin position="23"/>
        <end position="659"/>
    </location>
</feature>
<name>A0A7V1PVL1_CALAY</name>
<keyword evidence="1" id="KW-0732">Signal</keyword>
<comment type="caution">
    <text evidence="4">The sequence shown here is derived from an EMBL/GenBank/DDBJ whole genome shotgun (WGS) entry which is preliminary data.</text>
</comment>
<accession>A0A7V1PVL1</accession>
<dbReference type="InterPro" id="IPR024618">
    <property type="entry name" value="DUF3857"/>
</dbReference>
<gene>
    <name evidence="4" type="ORF">ENJ10_13115</name>
</gene>